<keyword evidence="9" id="KW-1185">Reference proteome</keyword>
<dbReference type="EMBL" id="CP060822">
    <property type="protein sequence ID" value="QNP29317.1"/>
    <property type="molecule type" value="Genomic_DNA"/>
</dbReference>
<keyword evidence="3" id="KW-0560">Oxidoreductase</keyword>
<dbReference type="GO" id="GO:0004497">
    <property type="term" value="F:monooxygenase activity"/>
    <property type="evidence" value="ECO:0007669"/>
    <property type="project" value="UniProtKB-ARBA"/>
</dbReference>
<evidence type="ECO:0000256" key="5">
    <source>
        <dbReference type="ARBA" id="ARBA00023014"/>
    </source>
</evidence>
<dbReference type="Proteomes" id="UP000516013">
    <property type="component" value="Chromosome"/>
</dbReference>
<reference evidence="8 9" key="1">
    <citation type="submission" date="2020-08" db="EMBL/GenBank/DDBJ databases">
        <title>Complete genome sequence of Raphidiopsis curvispora isolated from drinking water reservoir in South Korea.</title>
        <authorList>
            <person name="Jeong J."/>
        </authorList>
    </citation>
    <scope>NUCLEOTIDE SEQUENCE [LARGE SCALE GENOMIC DNA]</scope>
    <source>
        <strain evidence="8 9">GIHE-G1</strain>
    </source>
</reference>
<keyword evidence="4" id="KW-0408">Iron</keyword>
<feature type="domain" description="Rieske" evidence="7">
    <location>
        <begin position="27"/>
        <end position="134"/>
    </location>
</feature>
<evidence type="ECO:0000256" key="3">
    <source>
        <dbReference type="ARBA" id="ARBA00023002"/>
    </source>
</evidence>
<evidence type="ECO:0000259" key="7">
    <source>
        <dbReference type="PROSITE" id="PS51296"/>
    </source>
</evidence>
<dbReference type="InterPro" id="IPR017941">
    <property type="entry name" value="Rieske_2Fe-2S"/>
</dbReference>
<evidence type="ECO:0000256" key="6">
    <source>
        <dbReference type="SAM" id="MobiDB-lite"/>
    </source>
</evidence>
<evidence type="ECO:0000313" key="9">
    <source>
        <dbReference type="Proteomes" id="UP000516013"/>
    </source>
</evidence>
<evidence type="ECO:0000256" key="2">
    <source>
        <dbReference type="ARBA" id="ARBA00022723"/>
    </source>
</evidence>
<dbReference type="KEGG" id="ccur:IAR63_16000"/>
<keyword evidence="5" id="KW-0411">Iron-sulfur</keyword>
<dbReference type="AlphaFoldDB" id="A0A7H0EZV1"/>
<dbReference type="InterPro" id="IPR036922">
    <property type="entry name" value="Rieske_2Fe-2S_sf"/>
</dbReference>
<dbReference type="PROSITE" id="PS51296">
    <property type="entry name" value="RIESKE"/>
    <property type="match status" value="1"/>
</dbReference>
<dbReference type="Gene3D" id="2.102.10.10">
    <property type="entry name" value="Rieske [2Fe-2S] iron-sulphur domain"/>
    <property type="match status" value="1"/>
</dbReference>
<dbReference type="GO" id="GO:0051213">
    <property type="term" value="F:dioxygenase activity"/>
    <property type="evidence" value="ECO:0007669"/>
    <property type="project" value="UniProtKB-KW"/>
</dbReference>
<dbReference type="PANTHER" id="PTHR21266:SF60">
    <property type="entry name" value="3-KETOSTEROID-9-ALPHA-MONOOXYGENASE, OXYGENASE COMPONENT"/>
    <property type="match status" value="1"/>
</dbReference>
<dbReference type="GO" id="GO:0051537">
    <property type="term" value="F:2 iron, 2 sulfur cluster binding"/>
    <property type="evidence" value="ECO:0007669"/>
    <property type="project" value="UniProtKB-KW"/>
</dbReference>
<evidence type="ECO:0000313" key="8">
    <source>
        <dbReference type="EMBL" id="QNP29317.1"/>
    </source>
</evidence>
<dbReference type="CDD" id="cd03469">
    <property type="entry name" value="Rieske_RO_Alpha_N"/>
    <property type="match status" value="1"/>
</dbReference>
<gene>
    <name evidence="8" type="ORF">IAR63_16000</name>
</gene>
<dbReference type="Pfam" id="PF00355">
    <property type="entry name" value="Rieske"/>
    <property type="match status" value="1"/>
</dbReference>
<protein>
    <submittedName>
        <fullName evidence="8">Aromatic ring-hydroxylating dioxygenase subunit alpha</fullName>
    </submittedName>
</protein>
<sequence>MKPKPINSNYTRKPRIFNQPDRFIEGWYWVLPSHKLLVGEVKPITILGKELVIYRGEDELVVIFDAYCPHMGAHLGEGKVKGNELRCFLHHWQYDQQGFCTKIPCLDESIDITATKSIKARNWPTEEKYGLIWVWTGENPQQSLPFIPEWEVAELDIAFGGKFIIHCHPHIVMVNLIDAQHFYNIHRPVSASSFQKQELNENAIIFRYNQQCNNYNSNSPSKILRFLLNPPISYHLCYWYGSTLIVRVEIRFLHFQVNCHILYALRLIESGRTTGIRIFIGKKRPGIIGHIYGKFLLWLSKIAINAINYMPSQHSILFPKPGKNNRKNIQFNLQHPLALDQPIIEFINHLERQKPLKWGTWSWERLRDNQQMESEKPQNLQKWRDDLAND</sequence>
<organism evidence="8 9">
    <name type="scientific">Cylindrospermopsis curvispora GIHE-G1</name>
    <dbReference type="NCBI Taxonomy" id="2666332"/>
    <lineage>
        <taxon>Bacteria</taxon>
        <taxon>Bacillati</taxon>
        <taxon>Cyanobacteriota</taxon>
        <taxon>Cyanophyceae</taxon>
        <taxon>Nostocales</taxon>
        <taxon>Aphanizomenonaceae</taxon>
        <taxon>Cylindrospermopsis</taxon>
    </lineage>
</organism>
<evidence type="ECO:0000256" key="4">
    <source>
        <dbReference type="ARBA" id="ARBA00023004"/>
    </source>
</evidence>
<keyword evidence="2" id="KW-0479">Metal-binding</keyword>
<name>A0A7H0EZV1_9CYAN</name>
<keyword evidence="8" id="KW-0223">Dioxygenase</keyword>
<accession>A0A7H0EZV1</accession>
<keyword evidence="1" id="KW-0001">2Fe-2S</keyword>
<dbReference type="PANTHER" id="PTHR21266">
    <property type="entry name" value="IRON-SULFUR DOMAIN CONTAINING PROTEIN"/>
    <property type="match status" value="1"/>
</dbReference>
<evidence type="ECO:0000256" key="1">
    <source>
        <dbReference type="ARBA" id="ARBA00022714"/>
    </source>
</evidence>
<dbReference type="GO" id="GO:0046872">
    <property type="term" value="F:metal ion binding"/>
    <property type="evidence" value="ECO:0007669"/>
    <property type="project" value="UniProtKB-KW"/>
</dbReference>
<dbReference type="InterPro" id="IPR050584">
    <property type="entry name" value="Cholesterol_7-desaturase"/>
</dbReference>
<feature type="region of interest" description="Disordered" evidence="6">
    <location>
        <begin position="370"/>
        <end position="390"/>
    </location>
</feature>
<dbReference type="GO" id="GO:0016705">
    <property type="term" value="F:oxidoreductase activity, acting on paired donors, with incorporation or reduction of molecular oxygen"/>
    <property type="evidence" value="ECO:0007669"/>
    <property type="project" value="UniProtKB-ARBA"/>
</dbReference>
<proteinExistence type="predicted"/>
<dbReference type="RefSeq" id="WP_187705958.1">
    <property type="nucleotide sequence ID" value="NZ_CP060822.1"/>
</dbReference>
<dbReference type="SUPFAM" id="SSF50022">
    <property type="entry name" value="ISP domain"/>
    <property type="match status" value="1"/>
</dbReference>